<evidence type="ECO:0000313" key="3">
    <source>
        <dbReference type="Proteomes" id="UP000237466"/>
    </source>
</evidence>
<evidence type="ECO:0000313" key="2">
    <source>
        <dbReference type="EMBL" id="POB48446.1"/>
    </source>
</evidence>
<evidence type="ECO:0000256" key="1">
    <source>
        <dbReference type="SAM" id="MobiDB-lite"/>
    </source>
</evidence>
<dbReference type="RefSeq" id="WP_072602806.1">
    <property type="nucleotide sequence ID" value="NZ_CABMOC010000001.1"/>
</dbReference>
<gene>
    <name evidence="2" type="ORF">CRN52_09765</name>
</gene>
<name>A0A2S3R433_VIBVL</name>
<proteinExistence type="predicted"/>
<feature type="region of interest" description="Disordered" evidence="1">
    <location>
        <begin position="1"/>
        <end position="23"/>
    </location>
</feature>
<dbReference type="Proteomes" id="UP000237466">
    <property type="component" value="Unassembled WGS sequence"/>
</dbReference>
<protein>
    <submittedName>
        <fullName evidence="2">Uncharacterized protein</fullName>
    </submittedName>
</protein>
<organism evidence="2 3">
    <name type="scientific">Vibrio vulnificus</name>
    <dbReference type="NCBI Taxonomy" id="672"/>
    <lineage>
        <taxon>Bacteria</taxon>
        <taxon>Pseudomonadati</taxon>
        <taxon>Pseudomonadota</taxon>
        <taxon>Gammaproteobacteria</taxon>
        <taxon>Vibrionales</taxon>
        <taxon>Vibrionaceae</taxon>
        <taxon>Vibrio</taxon>
    </lineage>
</organism>
<comment type="caution">
    <text evidence="2">The sequence shown here is derived from an EMBL/GenBank/DDBJ whole genome shotgun (WGS) entry which is preliminary data.</text>
</comment>
<dbReference type="EMBL" id="PDGH01000077">
    <property type="protein sequence ID" value="POB48446.1"/>
    <property type="molecule type" value="Genomic_DNA"/>
</dbReference>
<dbReference type="AlphaFoldDB" id="A0A2S3R433"/>
<sequence>MYNKDQQVLGAKNEYGKKYQPRDNGQRVSEVMCLCGHRICDSEGIIGSRCVKLLEGEALSRCKRWVKVPVVKKLSK</sequence>
<feature type="compositionally biased region" description="Basic and acidic residues" evidence="1">
    <location>
        <begin position="14"/>
        <end position="23"/>
    </location>
</feature>
<reference evidence="2 3" key="1">
    <citation type="journal article" date="2018" name="Front. Microbiol.">
        <title>Phylogeny of Vibrio vulnificus from the Analysis of the Core-Genome: Implications for Intra-Species Taxonomy.</title>
        <authorList>
            <person name="Roig F.J."/>
            <person name="Gonzalez-Candelas F."/>
            <person name="Sanjuan E."/>
            <person name="Fouz B."/>
            <person name="Feil E.J."/>
            <person name="Llorens C."/>
            <person name="Baker-Austin C."/>
            <person name="Oliver J.D."/>
            <person name="Danin-Poleg Y."/>
            <person name="Gibas C.J."/>
            <person name="Kashi Y."/>
            <person name="Gulig P.A."/>
            <person name="Morrison S.S."/>
            <person name="Amaro C."/>
        </authorList>
    </citation>
    <scope>NUCLEOTIDE SEQUENCE [LARGE SCALE GENOMIC DNA]</scope>
    <source>
        <strain evidence="2 3">CECT4608</strain>
    </source>
</reference>
<accession>A0A2S3R433</accession>